<name>C9Y8B2_CURXX</name>
<proteinExistence type="predicted"/>
<evidence type="ECO:0000313" key="1">
    <source>
        <dbReference type="EMBL" id="CBA27707.1"/>
    </source>
</evidence>
<gene>
    <name evidence="1" type="ORF">Csp_A03630</name>
</gene>
<dbReference type="EMBL" id="FN543104">
    <property type="protein sequence ID" value="CBA27707.1"/>
    <property type="molecule type" value="Genomic_DNA"/>
</dbReference>
<dbReference type="AlphaFoldDB" id="C9Y8B2"/>
<protein>
    <submittedName>
        <fullName evidence="1">Uncharacterized protein</fullName>
    </submittedName>
</protein>
<organism evidence="1">
    <name type="scientific">Curvibacter symbiont subsp. Hydra magnipapillata</name>
    <dbReference type="NCBI Taxonomy" id="667019"/>
    <lineage>
        <taxon>Bacteria</taxon>
        <taxon>Pseudomonadati</taxon>
        <taxon>Pseudomonadota</taxon>
        <taxon>Betaproteobacteria</taxon>
        <taxon>Burkholderiales</taxon>
        <taxon>Comamonadaceae</taxon>
        <taxon>Curvibacter</taxon>
    </lineage>
</organism>
<accession>C9Y8B2</accession>
<sequence length="65" mass="7443">MLSPHFYNRDLEISDNRIENYKQGCISVTNSLGVVSRRNTCIRDSNAEKTALPWFVVRSKGVINE</sequence>
<reference evidence="1" key="1">
    <citation type="journal article" date="2010" name="Nature">
        <title>The dynamic genome of Hydra.</title>
        <authorList>
            <person name="Chapman J.A."/>
            <person name="Kirkness E.F."/>
            <person name="Simakov O."/>
            <person name="Hampson S.E."/>
            <person name="Mitros T."/>
            <person name="Weinmaier T."/>
            <person name="Rattei T."/>
            <person name="Balasubramanian P.G."/>
            <person name="Borman J."/>
            <person name="Busam D."/>
            <person name="Disbennett K."/>
            <person name="Pfannkoch C."/>
            <person name="Sumin N."/>
            <person name="Sutton G."/>
            <person name="Viswanathan L."/>
            <person name="Walenz B."/>
            <person name="Goodstein D.M."/>
            <person name="Hellsten U."/>
            <person name="Kawashima T."/>
            <person name="Prochnik S.E."/>
            <person name="Putnam N.H."/>
            <person name="Shu S."/>
            <person name="Blumberg B."/>
            <person name="Dana C.E."/>
            <person name="Gee L."/>
            <person name="Kibler D.F."/>
            <person name="Law L."/>
            <person name="Lindgens D."/>
            <person name="Martinez D.E."/>
            <person name="Peng J."/>
            <person name="Wigge P.A."/>
            <person name="Bertulat B."/>
            <person name="Guder C."/>
            <person name="Nakamura Y."/>
            <person name="Ozbek S."/>
            <person name="Watanabe H."/>
            <person name="Khalturin K."/>
            <person name="Hemmrich G."/>
            <person name="Franke A."/>
            <person name="Augustin R."/>
            <person name="Fraune S."/>
            <person name="Hayakawa E."/>
            <person name="Hayakawa S."/>
            <person name="Hirose M."/>
            <person name="Hwang J."/>
            <person name="Ikeo K."/>
            <person name="Nishimiya-Fujisawa C."/>
            <person name="Ogura A."/>
            <person name="Takahashi T."/>
            <person name="Steinmetz P.R."/>
            <person name="Zhang X."/>
            <person name="Aufschnaiter R."/>
            <person name="Eder M.K."/>
            <person name="Gorny A.K."/>
            <person name="Salvenmoser W."/>
            <person name="Heimberg A.M."/>
            <person name="Wheeler B.M."/>
            <person name="Peterson K.J."/>
            <person name="Boettger A."/>
            <person name="Tischler P."/>
            <person name="Wolf A."/>
            <person name="Gojobori T."/>
            <person name="Remington K.A."/>
            <person name="Strausberg R.L."/>
            <person name="Venter J."/>
            <person name="Technau U."/>
            <person name="Hobmayer B."/>
            <person name="Bosch T.C."/>
            <person name="Holstein T.W."/>
            <person name="Fujisawa T."/>
            <person name="Bode H.R."/>
            <person name="David C.N."/>
            <person name="Rokhsar D.S."/>
            <person name="Steele R.E."/>
        </authorList>
    </citation>
    <scope>NUCLEOTIDE SEQUENCE</scope>
</reference>